<evidence type="ECO:0000313" key="4">
    <source>
        <dbReference type="EMBL" id="CAJ0943305.1"/>
    </source>
</evidence>
<dbReference type="Gene3D" id="3.30.70.330">
    <property type="match status" value="1"/>
</dbReference>
<dbReference type="SUPFAM" id="SSF54928">
    <property type="entry name" value="RNA-binding domain, RBD"/>
    <property type="match status" value="1"/>
</dbReference>
<comment type="caution">
    <text evidence="4">The sequence shown here is derived from an EMBL/GenBank/DDBJ whole genome shotgun (WGS) entry which is preliminary data.</text>
</comment>
<feature type="domain" description="RRM" evidence="3">
    <location>
        <begin position="1"/>
        <end position="46"/>
    </location>
</feature>
<dbReference type="EMBL" id="CAUEEQ010020931">
    <property type="protein sequence ID" value="CAJ0943305.1"/>
    <property type="molecule type" value="Genomic_DNA"/>
</dbReference>
<dbReference type="Pfam" id="PF00076">
    <property type="entry name" value="RRM_1"/>
    <property type="match status" value="1"/>
</dbReference>
<dbReference type="InterPro" id="IPR012677">
    <property type="entry name" value="Nucleotide-bd_a/b_plait_sf"/>
</dbReference>
<dbReference type="PROSITE" id="PS50102">
    <property type="entry name" value="RRM"/>
    <property type="match status" value="1"/>
</dbReference>
<evidence type="ECO:0000259" key="3">
    <source>
        <dbReference type="PROSITE" id="PS50102"/>
    </source>
</evidence>
<proteinExistence type="predicted"/>
<sequence>VFVGKIPRDLYEDELVPLFEKAGPIWDLRLMMDPFRVKPGYAFITFCNKRRSTGGPVKLCDQTYENTALVKHIVALCSLLCLNK</sequence>
<evidence type="ECO:0000256" key="1">
    <source>
        <dbReference type="ARBA" id="ARBA00022884"/>
    </source>
</evidence>
<organism evidence="4 5">
    <name type="scientific">Ranitomeya imitator</name>
    <name type="common">mimic poison frog</name>
    <dbReference type="NCBI Taxonomy" id="111125"/>
    <lineage>
        <taxon>Eukaryota</taxon>
        <taxon>Metazoa</taxon>
        <taxon>Chordata</taxon>
        <taxon>Craniata</taxon>
        <taxon>Vertebrata</taxon>
        <taxon>Euteleostomi</taxon>
        <taxon>Amphibia</taxon>
        <taxon>Batrachia</taxon>
        <taxon>Anura</taxon>
        <taxon>Neobatrachia</taxon>
        <taxon>Hyloidea</taxon>
        <taxon>Dendrobatidae</taxon>
        <taxon>Dendrobatinae</taxon>
        <taxon>Ranitomeya</taxon>
    </lineage>
</organism>
<evidence type="ECO:0000256" key="2">
    <source>
        <dbReference type="PROSITE-ProRule" id="PRU00176"/>
    </source>
</evidence>
<keyword evidence="1 2" id="KW-0694">RNA-binding</keyword>
<dbReference type="PANTHER" id="PTHR21245">
    <property type="entry name" value="HETEROGENEOUS NUCLEAR RIBONUCLEOPROTEIN"/>
    <property type="match status" value="1"/>
</dbReference>
<keyword evidence="5" id="KW-1185">Reference proteome</keyword>
<dbReference type="Proteomes" id="UP001176940">
    <property type="component" value="Unassembled WGS sequence"/>
</dbReference>
<gene>
    <name evidence="4" type="ORF">RIMI_LOCUS9897542</name>
</gene>
<accession>A0ABN9LKX0</accession>
<dbReference type="InterPro" id="IPR000504">
    <property type="entry name" value="RRM_dom"/>
</dbReference>
<feature type="non-terminal residue" evidence="4">
    <location>
        <position position="1"/>
    </location>
</feature>
<protein>
    <recommendedName>
        <fullName evidence="3">RRM domain-containing protein</fullName>
    </recommendedName>
</protein>
<reference evidence="4" key="1">
    <citation type="submission" date="2023-07" db="EMBL/GenBank/DDBJ databases">
        <authorList>
            <person name="Stuckert A."/>
        </authorList>
    </citation>
    <scope>NUCLEOTIDE SEQUENCE</scope>
</reference>
<evidence type="ECO:0000313" key="5">
    <source>
        <dbReference type="Proteomes" id="UP001176940"/>
    </source>
</evidence>
<name>A0ABN9LKX0_9NEOB</name>
<dbReference type="InterPro" id="IPR035979">
    <property type="entry name" value="RBD_domain_sf"/>
</dbReference>